<dbReference type="PANTHER" id="PTHR46128">
    <property type="entry name" value="MITOCHONDRIAL GROUP I INTRON SPLICING FACTOR CCM1"/>
    <property type="match status" value="1"/>
</dbReference>
<dbReference type="InterPro" id="IPR050872">
    <property type="entry name" value="PPR_P_subfamily"/>
</dbReference>
<evidence type="ECO:0000256" key="1">
    <source>
        <dbReference type="ARBA" id="ARBA00007626"/>
    </source>
</evidence>
<dbReference type="STRING" id="983966.A0A1E4S812"/>
<accession>A0A1E4S812</accession>
<dbReference type="OMA" id="HGYNLIH"/>
<organism evidence="4 5">
    <name type="scientific">Cyberlindnera jadinii (strain ATCC 18201 / CBS 1600 / BCRC 20928 / JCM 3617 / NBRC 0987 / NRRL Y-1542)</name>
    <name type="common">Torula yeast</name>
    <name type="synonym">Candida utilis</name>
    <dbReference type="NCBI Taxonomy" id="983966"/>
    <lineage>
        <taxon>Eukaryota</taxon>
        <taxon>Fungi</taxon>
        <taxon>Dikarya</taxon>
        <taxon>Ascomycota</taxon>
        <taxon>Saccharomycotina</taxon>
        <taxon>Saccharomycetes</taxon>
        <taxon>Phaffomycetales</taxon>
        <taxon>Phaffomycetaceae</taxon>
        <taxon>Cyberlindnera</taxon>
    </lineage>
</organism>
<dbReference type="GeneID" id="30988843"/>
<reference evidence="4 5" key="1">
    <citation type="journal article" date="2016" name="Proc. Natl. Acad. Sci. U.S.A.">
        <title>Comparative genomics of biotechnologically important yeasts.</title>
        <authorList>
            <person name="Riley R."/>
            <person name="Haridas S."/>
            <person name="Wolfe K.H."/>
            <person name="Lopes M.R."/>
            <person name="Hittinger C.T."/>
            <person name="Goeker M."/>
            <person name="Salamov A.A."/>
            <person name="Wisecaver J.H."/>
            <person name="Long T.M."/>
            <person name="Calvey C.H."/>
            <person name="Aerts A.L."/>
            <person name="Barry K.W."/>
            <person name="Choi C."/>
            <person name="Clum A."/>
            <person name="Coughlan A.Y."/>
            <person name="Deshpande S."/>
            <person name="Douglass A.P."/>
            <person name="Hanson S.J."/>
            <person name="Klenk H.-P."/>
            <person name="LaButti K.M."/>
            <person name="Lapidus A."/>
            <person name="Lindquist E.A."/>
            <person name="Lipzen A.M."/>
            <person name="Meier-Kolthoff J.P."/>
            <person name="Ohm R.A."/>
            <person name="Otillar R.P."/>
            <person name="Pangilinan J.L."/>
            <person name="Peng Y."/>
            <person name="Rokas A."/>
            <person name="Rosa C.A."/>
            <person name="Scheuner C."/>
            <person name="Sibirny A.A."/>
            <person name="Slot J.C."/>
            <person name="Stielow J.B."/>
            <person name="Sun H."/>
            <person name="Kurtzman C.P."/>
            <person name="Blackwell M."/>
            <person name="Grigoriev I.V."/>
            <person name="Jeffries T.W."/>
        </authorList>
    </citation>
    <scope>NUCLEOTIDE SEQUENCE [LARGE SCALE GENOMIC DNA]</scope>
    <source>
        <strain evidence="5">ATCC 18201 / CBS 1600 / BCRC 20928 / JCM 3617 / NBRC 0987 / NRRL Y-1542</strain>
    </source>
</reference>
<evidence type="ECO:0000313" key="4">
    <source>
        <dbReference type="EMBL" id="ODV75639.1"/>
    </source>
</evidence>
<keyword evidence="5" id="KW-1185">Reference proteome</keyword>
<proteinExistence type="inferred from homology"/>
<evidence type="ECO:0000313" key="5">
    <source>
        <dbReference type="Proteomes" id="UP000094389"/>
    </source>
</evidence>
<feature type="domain" description="Pentatricopeptide repeat-containing protein-mitochondrial" evidence="3">
    <location>
        <begin position="573"/>
        <end position="665"/>
    </location>
</feature>
<protein>
    <recommendedName>
        <fullName evidence="3">Pentatricopeptide repeat-containing protein-mitochondrial domain-containing protein</fullName>
    </recommendedName>
</protein>
<evidence type="ECO:0000259" key="3">
    <source>
        <dbReference type="Pfam" id="PF23276"/>
    </source>
</evidence>
<dbReference type="AlphaFoldDB" id="A0A1E4S812"/>
<dbReference type="Proteomes" id="UP000094389">
    <property type="component" value="Unassembled WGS sequence"/>
</dbReference>
<dbReference type="Pfam" id="PF23276">
    <property type="entry name" value="TPR_24"/>
    <property type="match status" value="1"/>
</dbReference>
<dbReference type="GO" id="GO:0005739">
    <property type="term" value="C:mitochondrion"/>
    <property type="evidence" value="ECO:0007669"/>
    <property type="project" value="UniProtKB-SubCell"/>
</dbReference>
<dbReference type="InterPro" id="IPR011990">
    <property type="entry name" value="TPR-like_helical_dom_sf"/>
</dbReference>
<evidence type="ECO:0000256" key="2">
    <source>
        <dbReference type="ARBA" id="ARBA00022737"/>
    </source>
</evidence>
<dbReference type="RefSeq" id="XP_020072678.1">
    <property type="nucleotide sequence ID" value="XM_020214447.1"/>
</dbReference>
<dbReference type="PANTHER" id="PTHR46128:SF329">
    <property type="entry name" value="MITOCHONDRIAL GROUP I INTRON SPLICING FACTOR DMR1"/>
    <property type="match status" value="1"/>
</dbReference>
<keyword evidence="2" id="KW-0677">Repeat</keyword>
<sequence>MSSLRLPRPLQLLDPRCTDLLSWNIQTCGKYSSSRPKKMLQSVMVPKLNRMAIRKLNNRYSWMLRFGSTLVEHNHLGSTDSARPAVVTMDSLLNKSSKSRDDIDTIVKLLPTTADKELQREALLLLLQYHRYEAVLHLLETKTRDAHEDSLLWQALVLSSDYEALKSYASQLDFKTRRLALSRSVHSLLSLKRVKGSLLLWLIVSDIDFKSLHLLHTRNSSQHMAVLYGIISAVDDIGQICSLASQFLPKDQHENFYKTVSFAVYRLEQFDKSVRLWKVTPDEYKTSTQLVHTIKALSYTQMYGKAMLLYKDNEPLHTPRVQRAMIPIVTGLDYRDEAFAITEQLFKDGIMTPYKSLRVLETLLKDKRFEEFDILSEDYATYYKKPTPMFYNVLMKRELVKKDAPKFFEHVNKIYSSGLKPSGKTFTLLLEQMAKKGSITTAMSLFDMLSRREKGLNIQHATLILKAMKNADDIDTLPKVLSTMRKLQIEPNDKFRYALMELHYRFNNYSEVQKLFYEESNHNPDQKMHLLLMKTYLRLGDLTAAKATLEATKKLFKSPPKVLYSELEYYCSEGDFDSALKVLNDMNTRGYKITNKHYATLMHGYNSHKQFENTLTVFNMISRNRVVLSSYTYHELLVALIRLDIINNKNLQRPTQVVDNLMEALRQKKLPIDQMLHFKAIKPLVSAFLKHYRPAEANRLMQNFKVLRPDFDVDYNLNFMKEELKLYALEKDWKSFEIVLHNFQQRVKNTMNETASAPKHMKKIYNSVIKSIYCYYSHVGDIKRFYLLFKDLIFVNNFTFDSKHLNWVVRRFIRQEQTLHYGLYLIEKKLIGGEISRRILRSINKRRAEQNLLLLVASSKGPYKRPYLRTGYLYRQELVNMLYAYIINTRLGSKRSGRDKLDGWSDPYLFLREKYPKLIKNLPELRSKLSGGHKRR</sequence>
<dbReference type="SUPFAM" id="SSF48452">
    <property type="entry name" value="TPR-like"/>
    <property type="match status" value="1"/>
</dbReference>
<name>A0A1E4S812_CYBJN</name>
<dbReference type="Gene3D" id="1.25.40.10">
    <property type="entry name" value="Tetratricopeptide repeat domain"/>
    <property type="match status" value="2"/>
</dbReference>
<comment type="similarity">
    <text evidence="1">Belongs to the PPR family. P subfamily.</text>
</comment>
<dbReference type="EMBL" id="KV453926">
    <property type="protein sequence ID" value="ODV75639.1"/>
    <property type="molecule type" value="Genomic_DNA"/>
</dbReference>
<dbReference type="OrthoDB" id="185373at2759"/>
<gene>
    <name evidence="4" type="ORF">CYBJADRAFT_166350</name>
</gene>
<dbReference type="InterPro" id="IPR057027">
    <property type="entry name" value="TPR_mt"/>
</dbReference>